<dbReference type="InterPro" id="IPR010559">
    <property type="entry name" value="Sig_transdc_His_kin_internal"/>
</dbReference>
<gene>
    <name evidence="3" type="ORF">AsAng_0003000</name>
</gene>
<dbReference type="GO" id="GO:0016020">
    <property type="term" value="C:membrane"/>
    <property type="evidence" value="ECO:0007669"/>
    <property type="project" value="InterPro"/>
</dbReference>
<organism evidence="3 4">
    <name type="scientific">Aureispira anguillae</name>
    <dbReference type="NCBI Taxonomy" id="2864201"/>
    <lineage>
        <taxon>Bacteria</taxon>
        <taxon>Pseudomonadati</taxon>
        <taxon>Bacteroidota</taxon>
        <taxon>Saprospiria</taxon>
        <taxon>Saprospirales</taxon>
        <taxon>Saprospiraceae</taxon>
        <taxon>Aureispira</taxon>
    </lineage>
</organism>
<dbReference type="SUPFAM" id="SSF55874">
    <property type="entry name" value="ATPase domain of HSP90 chaperone/DNA topoisomerase II/histidine kinase"/>
    <property type="match status" value="1"/>
</dbReference>
<dbReference type="PANTHER" id="PTHR34220:SF7">
    <property type="entry name" value="SENSOR HISTIDINE KINASE YPDA"/>
    <property type="match status" value="1"/>
</dbReference>
<dbReference type="PANTHER" id="PTHR34220">
    <property type="entry name" value="SENSOR HISTIDINE KINASE YPDA"/>
    <property type="match status" value="1"/>
</dbReference>
<feature type="transmembrane region" description="Helical" evidence="1">
    <location>
        <begin position="721"/>
        <end position="743"/>
    </location>
</feature>
<protein>
    <submittedName>
        <fullName evidence="3">Histidine kinase</fullName>
    </submittedName>
</protein>
<dbReference type="Proteomes" id="UP001060919">
    <property type="component" value="Chromosome"/>
</dbReference>
<dbReference type="InterPro" id="IPR015943">
    <property type="entry name" value="WD40/YVTN_repeat-like_dom_sf"/>
</dbReference>
<dbReference type="KEGG" id="aup:AsAng_0003000"/>
<dbReference type="SUPFAM" id="SSF50998">
    <property type="entry name" value="Quinoprotein alcohol dehydrogenase-like"/>
    <property type="match status" value="1"/>
</dbReference>
<evidence type="ECO:0000313" key="3">
    <source>
        <dbReference type="EMBL" id="BDS09596.1"/>
    </source>
</evidence>
<dbReference type="Gene3D" id="3.30.565.10">
    <property type="entry name" value="Histidine kinase-like ATPase, C-terminal domain"/>
    <property type="match status" value="1"/>
</dbReference>
<keyword evidence="3" id="KW-0418">Kinase</keyword>
<dbReference type="InterPro" id="IPR050640">
    <property type="entry name" value="Bact_2-comp_sensor_kinase"/>
</dbReference>
<keyword evidence="1" id="KW-0472">Membrane</keyword>
<accession>A0A915VKC5</accession>
<dbReference type="GO" id="GO:0000155">
    <property type="term" value="F:phosphorelay sensor kinase activity"/>
    <property type="evidence" value="ECO:0007669"/>
    <property type="project" value="InterPro"/>
</dbReference>
<dbReference type="AlphaFoldDB" id="A0A915VKC5"/>
<sequence length="975" mass="113418">MRIIPYHYNLFFYYSILIVMIICDSQSGQAQQLSKTNYGVNSPLKTNTIYDIHFSSNNLLYIATDNGLWSYDGISFEEYKLSIEFSSELHNIQENSDGDIFVMDFNGNVFELEEDSLVLFPTGIDKKIDYLLILENYTYYAGKSFIFSQHQQTGKLHKITLPKNSDYIYGLSDNGFFYASDAPNKLYLGQVRDTMLVIAKDKPQKSSASKVFKNDYKGSWCDFDDAEQNIISSQNDTILKLKEVPKELSIYKTRIIHNQLVILCKEGLYLPVKKQFFMDRNFVNEVLTDHEGNIWIATLTSGLYKTSNFKNYHYPLNNPSTEVDFIFADNNKIIYSDKVGKLYQWDDDQQSFALFYENKYKGQLKNISYDRQNQQYITSGNQVVFFDNNLKIKAEHTGYGKFTRAGSDDFYTKKSNNQLIYGLFSDYLRYKQNGAKKTLTHQKPLFSISQWIPLQMFDIRLPPNKSTKDITAWGNYILTTLNDSLLFIRKTTDSVQRAVPFSNIQKLSLNNNRLFVITEKNIIEVDTNGHSIGIIKRTGGLERRIRNISVDHQHISITTKQIIYLLDANNYKHLHQFTTQNGITSPDFNRAWLYRKKLYVNGNRGIDEIILEEPYNKGKADLKIAKVLVNNKEKRGTVFSYQENNIELVFEVRSYTTSGHLKWRLNNKKWKINKAKNKSVQLDELQAGSYTIEVCFENKLGVTSNLVKYVFVIQKPYWQTWWFYALFFLGGMAGVSIIIWGFIRNKRKEERLQNQNNLLRMQALQTQMNPHFIFNVQAAIQGLWLRGSEEAALSLQNKFSKLLRKIFQYSGHLTISIEQLVEFLENYIALEKIRFKNEVQVEFEIDPSLLDGDYFVPPLLVQPIVENSFKHGLLHRENNRKLLIELKNHSPYLYCIIQDNGVGRKSDPKLNLKNPRKSSGLKTTQSRLILLQESMLKMAHPQNNLKITDLKNDNNQPIGTKVELWIPFTDFQEVS</sequence>
<keyword evidence="1" id="KW-1133">Transmembrane helix</keyword>
<keyword evidence="3" id="KW-0808">Transferase</keyword>
<dbReference type="SUPFAM" id="SSF63829">
    <property type="entry name" value="Calcium-dependent phosphotriesterase"/>
    <property type="match status" value="1"/>
</dbReference>
<proteinExistence type="predicted"/>
<dbReference type="InterPro" id="IPR011047">
    <property type="entry name" value="Quinoprotein_ADH-like_sf"/>
</dbReference>
<dbReference type="InterPro" id="IPR036890">
    <property type="entry name" value="HATPase_C_sf"/>
</dbReference>
<dbReference type="Pfam" id="PF06580">
    <property type="entry name" value="His_kinase"/>
    <property type="match status" value="1"/>
</dbReference>
<reference evidence="3" key="1">
    <citation type="submission" date="2022-09" db="EMBL/GenBank/DDBJ databases">
        <title>Aureispira anguillicida sp. nov., isolated from Leptocephalus of Japanese eel Anguilla japonica.</title>
        <authorList>
            <person name="Yuasa K."/>
            <person name="Mekata T."/>
            <person name="Ikunari K."/>
        </authorList>
    </citation>
    <scope>NUCLEOTIDE SEQUENCE</scope>
    <source>
        <strain evidence="3">EL160426</strain>
    </source>
</reference>
<feature type="domain" description="Signal transduction histidine kinase internal region" evidence="2">
    <location>
        <begin position="760"/>
        <end position="838"/>
    </location>
</feature>
<evidence type="ECO:0000313" key="4">
    <source>
        <dbReference type="Proteomes" id="UP001060919"/>
    </source>
</evidence>
<dbReference type="Gene3D" id="2.130.10.10">
    <property type="entry name" value="YVTN repeat-like/Quinoprotein amine dehydrogenase"/>
    <property type="match status" value="2"/>
</dbReference>
<dbReference type="RefSeq" id="WP_264790970.1">
    <property type="nucleotide sequence ID" value="NZ_AP026867.1"/>
</dbReference>
<keyword evidence="1" id="KW-0812">Transmembrane</keyword>
<dbReference type="Gene3D" id="2.60.40.10">
    <property type="entry name" value="Immunoglobulins"/>
    <property type="match status" value="1"/>
</dbReference>
<evidence type="ECO:0000259" key="2">
    <source>
        <dbReference type="Pfam" id="PF06580"/>
    </source>
</evidence>
<name>A0A915VKC5_9BACT</name>
<dbReference type="InterPro" id="IPR013783">
    <property type="entry name" value="Ig-like_fold"/>
</dbReference>
<keyword evidence="4" id="KW-1185">Reference proteome</keyword>
<dbReference type="EMBL" id="AP026867">
    <property type="protein sequence ID" value="BDS09596.1"/>
    <property type="molecule type" value="Genomic_DNA"/>
</dbReference>
<evidence type="ECO:0000256" key="1">
    <source>
        <dbReference type="SAM" id="Phobius"/>
    </source>
</evidence>